<dbReference type="SMART" id="SM00066">
    <property type="entry name" value="GAL4"/>
    <property type="match status" value="1"/>
</dbReference>
<dbReference type="PANTHER" id="PTHR38791:SF13">
    <property type="entry name" value="ZN(2)-C6 FUNGAL-TYPE DOMAIN-CONTAINING PROTEIN"/>
    <property type="match status" value="1"/>
</dbReference>
<dbReference type="CDD" id="cd00067">
    <property type="entry name" value="GAL4"/>
    <property type="match status" value="1"/>
</dbReference>
<dbReference type="PANTHER" id="PTHR38791">
    <property type="entry name" value="ZN(II)2CYS6 TRANSCRIPTION FACTOR (EUROFUNG)-RELATED-RELATED"/>
    <property type="match status" value="1"/>
</dbReference>
<dbReference type="Pfam" id="PF00172">
    <property type="entry name" value="Zn_clus"/>
    <property type="match status" value="1"/>
</dbReference>
<dbReference type="InterPro" id="IPR053175">
    <property type="entry name" value="DHMBA_Reg_Transcription_Factor"/>
</dbReference>
<dbReference type="InterPro" id="IPR036864">
    <property type="entry name" value="Zn2-C6_fun-type_DNA-bd_sf"/>
</dbReference>
<dbReference type="GO" id="GO:0000981">
    <property type="term" value="F:DNA-binding transcription factor activity, RNA polymerase II-specific"/>
    <property type="evidence" value="ECO:0007669"/>
    <property type="project" value="InterPro"/>
</dbReference>
<evidence type="ECO:0000256" key="2">
    <source>
        <dbReference type="SAM" id="MobiDB-lite"/>
    </source>
</evidence>
<feature type="domain" description="Zn(2)-C6 fungal-type" evidence="3">
    <location>
        <begin position="10"/>
        <end position="38"/>
    </location>
</feature>
<dbReference type="InterPro" id="IPR021858">
    <property type="entry name" value="Fun_TF"/>
</dbReference>
<dbReference type="Pfam" id="PF11951">
    <property type="entry name" value="Fungal_trans_2"/>
    <property type="match status" value="1"/>
</dbReference>
<sequence>MVYCGKPSKGCQMCRTRRIKCDETKPTCNQCAKARRQCPGYKDEFDLVLRNENLAAKRRALKLTAPRRNSKRAAFSEPSPASTSSSSSLSFRLALSPTPIHIPAEDLAPCHFVSNFVLLPRQDGSRGFLDYLIPLMQGGDMSHLLHAFNACALASWGNRVGGGGILGKAFAEYSRALKATQAALTDPERARSDGVLAAVLLLGMFENISAKQMGTLAWGSHIEGAIQLVKARGRSQLRTKLGVQLFVAVRTQLIIHTLTTGTAPPMGAEWWIQDAVFDPTAAECQRVCLKAGELRADVTRVLASAARTPENMALVQDLVRRAQALDKDATAWMSSVPEAWRYRTLCWQSHSLAVPGGSNSSDYARAEVFPGRVDVYNDFWVASVWNQARAARLIVMSIAVRCAAWLCSPVDYRTTPEYATASRVCADNIADILASVPYHLGWHNKRREMFPGEDGAAFACGDENGMKGLAGYFLTWPLACIMMQDYATDAQRAYVKGRLHHIGDELGIKYAHIITQLHFRVPSMLIRSDGLLAKPYPMAHDFEKLLSSRFDKPPTQAAILKATQLPQKWAMQQEELHQSGDGWVGGQQ</sequence>
<dbReference type="Proteomes" id="UP001305647">
    <property type="component" value="Unassembled WGS sequence"/>
</dbReference>
<evidence type="ECO:0000259" key="3">
    <source>
        <dbReference type="PROSITE" id="PS50048"/>
    </source>
</evidence>
<dbReference type="PROSITE" id="PS50048">
    <property type="entry name" value="ZN2_CY6_FUNGAL_2"/>
    <property type="match status" value="1"/>
</dbReference>
<reference evidence="4" key="1">
    <citation type="journal article" date="2023" name="Mol. Phylogenet. Evol.">
        <title>Genome-scale phylogeny and comparative genomics of the fungal order Sordariales.</title>
        <authorList>
            <person name="Hensen N."/>
            <person name="Bonometti L."/>
            <person name="Westerberg I."/>
            <person name="Brannstrom I.O."/>
            <person name="Guillou S."/>
            <person name="Cros-Aarteil S."/>
            <person name="Calhoun S."/>
            <person name="Haridas S."/>
            <person name="Kuo A."/>
            <person name="Mondo S."/>
            <person name="Pangilinan J."/>
            <person name="Riley R."/>
            <person name="LaButti K."/>
            <person name="Andreopoulos B."/>
            <person name="Lipzen A."/>
            <person name="Chen C."/>
            <person name="Yan M."/>
            <person name="Daum C."/>
            <person name="Ng V."/>
            <person name="Clum A."/>
            <person name="Steindorff A."/>
            <person name="Ohm R.A."/>
            <person name="Martin F."/>
            <person name="Silar P."/>
            <person name="Natvig D.O."/>
            <person name="Lalanne C."/>
            <person name="Gautier V."/>
            <person name="Ament-Velasquez S.L."/>
            <person name="Kruys A."/>
            <person name="Hutchinson M.I."/>
            <person name="Powell A.J."/>
            <person name="Barry K."/>
            <person name="Miller A.N."/>
            <person name="Grigoriev I.V."/>
            <person name="Debuchy R."/>
            <person name="Gladieux P."/>
            <person name="Hiltunen Thoren M."/>
            <person name="Johannesson H."/>
        </authorList>
    </citation>
    <scope>NUCLEOTIDE SEQUENCE</scope>
    <source>
        <strain evidence="4">CBS 757.83</strain>
    </source>
</reference>
<keyword evidence="5" id="KW-1185">Reference proteome</keyword>
<proteinExistence type="predicted"/>
<evidence type="ECO:0000313" key="4">
    <source>
        <dbReference type="EMBL" id="KAK4099939.1"/>
    </source>
</evidence>
<accession>A0AAN6PXV1</accession>
<reference evidence="4" key="2">
    <citation type="submission" date="2023-05" db="EMBL/GenBank/DDBJ databases">
        <authorList>
            <consortium name="Lawrence Berkeley National Laboratory"/>
            <person name="Steindorff A."/>
            <person name="Hensen N."/>
            <person name="Bonometti L."/>
            <person name="Westerberg I."/>
            <person name="Brannstrom I.O."/>
            <person name="Guillou S."/>
            <person name="Cros-Aarteil S."/>
            <person name="Calhoun S."/>
            <person name="Haridas S."/>
            <person name="Kuo A."/>
            <person name="Mondo S."/>
            <person name="Pangilinan J."/>
            <person name="Riley R."/>
            <person name="Labutti K."/>
            <person name="Andreopoulos B."/>
            <person name="Lipzen A."/>
            <person name="Chen C."/>
            <person name="Yanf M."/>
            <person name="Daum C."/>
            <person name="Ng V."/>
            <person name="Clum A."/>
            <person name="Ohm R."/>
            <person name="Martin F."/>
            <person name="Silar P."/>
            <person name="Natvig D."/>
            <person name="Lalanne C."/>
            <person name="Gautier V."/>
            <person name="Ament-Velasquez S.L."/>
            <person name="Kruys A."/>
            <person name="Hutchinson M.I."/>
            <person name="Powell A.J."/>
            <person name="Barry K."/>
            <person name="Miller A.N."/>
            <person name="Grigoriev I.V."/>
            <person name="Debuchy R."/>
            <person name="Gladieux P."/>
            <person name="Thoren M.H."/>
            <person name="Johannesson H."/>
        </authorList>
    </citation>
    <scope>NUCLEOTIDE SEQUENCE</scope>
    <source>
        <strain evidence="4">CBS 757.83</strain>
    </source>
</reference>
<organism evidence="4 5">
    <name type="scientific">Parathielavia hyrcaniae</name>
    <dbReference type="NCBI Taxonomy" id="113614"/>
    <lineage>
        <taxon>Eukaryota</taxon>
        <taxon>Fungi</taxon>
        <taxon>Dikarya</taxon>
        <taxon>Ascomycota</taxon>
        <taxon>Pezizomycotina</taxon>
        <taxon>Sordariomycetes</taxon>
        <taxon>Sordariomycetidae</taxon>
        <taxon>Sordariales</taxon>
        <taxon>Chaetomiaceae</taxon>
        <taxon>Parathielavia</taxon>
    </lineage>
</organism>
<dbReference type="InterPro" id="IPR001138">
    <property type="entry name" value="Zn2Cys6_DnaBD"/>
</dbReference>
<name>A0AAN6PXV1_9PEZI</name>
<dbReference type="GO" id="GO:0008270">
    <property type="term" value="F:zinc ion binding"/>
    <property type="evidence" value="ECO:0007669"/>
    <property type="project" value="InterPro"/>
</dbReference>
<evidence type="ECO:0000313" key="5">
    <source>
        <dbReference type="Proteomes" id="UP001305647"/>
    </source>
</evidence>
<feature type="region of interest" description="Disordered" evidence="2">
    <location>
        <begin position="67"/>
        <end position="87"/>
    </location>
</feature>
<dbReference type="PROSITE" id="PS00463">
    <property type="entry name" value="ZN2_CY6_FUNGAL_1"/>
    <property type="match status" value="1"/>
</dbReference>
<comment type="caution">
    <text evidence="4">The sequence shown here is derived from an EMBL/GenBank/DDBJ whole genome shotgun (WGS) entry which is preliminary data.</text>
</comment>
<dbReference type="EMBL" id="MU863645">
    <property type="protein sequence ID" value="KAK4099939.1"/>
    <property type="molecule type" value="Genomic_DNA"/>
</dbReference>
<dbReference type="Gene3D" id="4.10.240.10">
    <property type="entry name" value="Zn(2)-C6 fungal-type DNA-binding domain"/>
    <property type="match status" value="1"/>
</dbReference>
<gene>
    <name evidence="4" type="ORF">N658DRAFT_474304</name>
</gene>
<protein>
    <recommendedName>
        <fullName evidence="3">Zn(2)-C6 fungal-type domain-containing protein</fullName>
    </recommendedName>
</protein>
<dbReference type="SUPFAM" id="SSF57701">
    <property type="entry name" value="Zn2/Cys6 DNA-binding domain"/>
    <property type="match status" value="1"/>
</dbReference>
<evidence type="ECO:0000256" key="1">
    <source>
        <dbReference type="ARBA" id="ARBA00023242"/>
    </source>
</evidence>
<keyword evidence="1" id="KW-0539">Nucleus</keyword>
<dbReference type="AlphaFoldDB" id="A0AAN6PXV1"/>